<dbReference type="Gene3D" id="3.40.50.300">
    <property type="entry name" value="P-loop containing nucleotide triphosphate hydrolases"/>
    <property type="match status" value="1"/>
</dbReference>
<protein>
    <recommendedName>
        <fullName evidence="1">ATP-dependent DNA helicase</fullName>
        <ecNumber evidence="1">5.6.2.3</ecNumber>
    </recommendedName>
</protein>
<dbReference type="PANTHER" id="PTHR47642">
    <property type="entry name" value="ATP-DEPENDENT DNA HELICASE"/>
    <property type="match status" value="1"/>
</dbReference>
<dbReference type="GO" id="GO:0000723">
    <property type="term" value="P:telomere maintenance"/>
    <property type="evidence" value="ECO:0007669"/>
    <property type="project" value="InterPro"/>
</dbReference>
<dbReference type="SUPFAM" id="SSF52540">
    <property type="entry name" value="P-loop containing nucleoside triphosphate hydrolases"/>
    <property type="match status" value="1"/>
</dbReference>
<dbReference type="GO" id="GO:0016887">
    <property type="term" value="F:ATP hydrolysis activity"/>
    <property type="evidence" value="ECO:0007669"/>
    <property type="project" value="RHEA"/>
</dbReference>
<comment type="cofactor">
    <cofactor evidence="1">
        <name>Mg(2+)</name>
        <dbReference type="ChEBI" id="CHEBI:18420"/>
    </cofactor>
</comment>
<keyword evidence="1" id="KW-0067">ATP-binding</keyword>
<evidence type="ECO:0000256" key="1">
    <source>
        <dbReference type="RuleBase" id="RU363044"/>
    </source>
</evidence>
<dbReference type="Pfam" id="PF05970">
    <property type="entry name" value="PIF1"/>
    <property type="match status" value="1"/>
</dbReference>
<keyword evidence="4" id="KW-1185">Reference proteome</keyword>
<feature type="domain" description="DNA helicase Pif1-like DEAD-box helicase" evidence="2">
    <location>
        <begin position="4"/>
        <end position="169"/>
    </location>
</feature>
<dbReference type="VEuPathDB" id="VectorBase:LDEU013861"/>
<accession>A0A443RSM2</accession>
<gene>
    <name evidence="3" type="ORF">B4U80_05392</name>
</gene>
<comment type="caution">
    <text evidence="3">The sequence shown here is derived from an EMBL/GenBank/DDBJ whole genome shotgun (WGS) entry which is preliminary data.</text>
</comment>
<comment type="similarity">
    <text evidence="1">Belongs to the helicase family.</text>
</comment>
<organism evidence="3 4">
    <name type="scientific">Leptotrombidium deliense</name>
    <dbReference type="NCBI Taxonomy" id="299467"/>
    <lineage>
        <taxon>Eukaryota</taxon>
        <taxon>Metazoa</taxon>
        <taxon>Ecdysozoa</taxon>
        <taxon>Arthropoda</taxon>
        <taxon>Chelicerata</taxon>
        <taxon>Arachnida</taxon>
        <taxon>Acari</taxon>
        <taxon>Acariformes</taxon>
        <taxon>Trombidiformes</taxon>
        <taxon>Prostigmata</taxon>
        <taxon>Anystina</taxon>
        <taxon>Parasitengona</taxon>
        <taxon>Trombiculoidea</taxon>
        <taxon>Trombiculidae</taxon>
        <taxon>Leptotrombidium</taxon>
    </lineage>
</organism>
<keyword evidence="1" id="KW-0234">DNA repair</keyword>
<dbReference type="GO" id="GO:0006310">
    <property type="term" value="P:DNA recombination"/>
    <property type="evidence" value="ECO:0007669"/>
    <property type="project" value="UniProtKB-KW"/>
</dbReference>
<dbReference type="STRING" id="299467.A0A443RSM2"/>
<dbReference type="AlphaFoldDB" id="A0A443RSM2"/>
<dbReference type="GO" id="GO:0005524">
    <property type="term" value="F:ATP binding"/>
    <property type="evidence" value="ECO:0007669"/>
    <property type="project" value="UniProtKB-KW"/>
</dbReference>
<keyword evidence="1" id="KW-0233">DNA recombination</keyword>
<keyword evidence="1" id="KW-0547">Nucleotide-binding</keyword>
<dbReference type="EC" id="5.6.2.3" evidence="1"/>
<dbReference type="PANTHER" id="PTHR47642:SF5">
    <property type="entry name" value="ATP-DEPENDENT DNA HELICASE"/>
    <property type="match status" value="1"/>
</dbReference>
<proteinExistence type="inferred from homology"/>
<evidence type="ECO:0000313" key="3">
    <source>
        <dbReference type="EMBL" id="RWS18179.1"/>
    </source>
</evidence>
<reference evidence="3 4" key="1">
    <citation type="journal article" date="2018" name="Gigascience">
        <title>Genomes of trombidid mites reveal novel predicted allergens and laterally-transferred genes associated with secondary metabolism.</title>
        <authorList>
            <person name="Dong X."/>
            <person name="Chaisiri K."/>
            <person name="Xia D."/>
            <person name="Armstrong S.D."/>
            <person name="Fang Y."/>
            <person name="Donnelly M.J."/>
            <person name="Kadowaki T."/>
            <person name="McGarry J.W."/>
            <person name="Darby A.C."/>
            <person name="Makepeace B.L."/>
        </authorList>
    </citation>
    <scope>NUCLEOTIDE SEQUENCE [LARGE SCALE GENOMIC DNA]</scope>
    <source>
        <strain evidence="3">UoL-UT</strain>
    </source>
</reference>
<dbReference type="InterPro" id="IPR010285">
    <property type="entry name" value="DNA_helicase_pif1-like_DEAD"/>
</dbReference>
<dbReference type="GO" id="GO:0006281">
    <property type="term" value="P:DNA repair"/>
    <property type="evidence" value="ECO:0007669"/>
    <property type="project" value="UniProtKB-KW"/>
</dbReference>
<evidence type="ECO:0000259" key="2">
    <source>
        <dbReference type="Pfam" id="PF05970"/>
    </source>
</evidence>
<dbReference type="InterPro" id="IPR051055">
    <property type="entry name" value="PIF1_helicase"/>
</dbReference>
<dbReference type="GO" id="GO:0043139">
    <property type="term" value="F:5'-3' DNA helicase activity"/>
    <property type="evidence" value="ECO:0007669"/>
    <property type="project" value="UniProtKB-EC"/>
</dbReference>
<dbReference type="OrthoDB" id="6514286at2759"/>
<sequence length="179" mass="19671">MASLNIKQRQYVNHIFDSITNSKCQVLEFVTGGAGVGKSHLIKAIFQSITRHFMKDIGVDLDCIAVLLCAPTGKAAFNINGVTIHSAFQLPVNQYNGKTALSADISNTMLNKLMNLKLIIIDEISMVGAKMFSLVDSRLKQIFKTDKAFGDKSVIVFGDFNQLPPVADKFVFQTDITNP</sequence>
<dbReference type="InterPro" id="IPR027417">
    <property type="entry name" value="P-loop_NTPase"/>
</dbReference>
<name>A0A443RSM2_9ACAR</name>
<dbReference type="EMBL" id="NCKV01044528">
    <property type="protein sequence ID" value="RWS18179.1"/>
    <property type="molecule type" value="Genomic_DNA"/>
</dbReference>
<keyword evidence="1" id="KW-0227">DNA damage</keyword>
<comment type="catalytic activity">
    <reaction evidence="1">
        <text>ATP + H2O = ADP + phosphate + H(+)</text>
        <dbReference type="Rhea" id="RHEA:13065"/>
        <dbReference type="ChEBI" id="CHEBI:15377"/>
        <dbReference type="ChEBI" id="CHEBI:15378"/>
        <dbReference type="ChEBI" id="CHEBI:30616"/>
        <dbReference type="ChEBI" id="CHEBI:43474"/>
        <dbReference type="ChEBI" id="CHEBI:456216"/>
        <dbReference type="EC" id="5.6.2.3"/>
    </reaction>
</comment>
<keyword evidence="1 3" id="KW-0347">Helicase</keyword>
<evidence type="ECO:0000313" key="4">
    <source>
        <dbReference type="Proteomes" id="UP000288716"/>
    </source>
</evidence>
<keyword evidence="1" id="KW-0378">Hydrolase</keyword>
<dbReference type="Proteomes" id="UP000288716">
    <property type="component" value="Unassembled WGS sequence"/>
</dbReference>